<protein>
    <submittedName>
        <fullName evidence="1">Uncharacterized protein</fullName>
    </submittedName>
</protein>
<evidence type="ECO:0000313" key="1">
    <source>
        <dbReference type="EMBL" id="API58098.1"/>
    </source>
</evidence>
<reference evidence="2" key="1">
    <citation type="submission" date="2016-11" db="EMBL/GenBank/DDBJ databases">
        <title>Complete Genome Sequence of alachlor-degrading Sphingomonas sp. strain JJ-A5.</title>
        <authorList>
            <person name="Lee H."/>
            <person name="Ka J.-O."/>
        </authorList>
    </citation>
    <scope>NUCLEOTIDE SEQUENCE [LARGE SCALE GENOMIC DNA]</scope>
    <source>
        <strain evidence="2">JJ-A5</strain>
    </source>
</reference>
<dbReference type="InterPro" id="IPR044000">
    <property type="entry name" value="Phage_tube_2"/>
</dbReference>
<gene>
    <name evidence="1" type="ORF">BSL82_01290</name>
</gene>
<dbReference type="EMBL" id="CP018221">
    <property type="protein sequence ID" value="API58098.1"/>
    <property type="molecule type" value="Genomic_DNA"/>
</dbReference>
<evidence type="ECO:0000313" key="2">
    <source>
        <dbReference type="Proteomes" id="UP000182063"/>
    </source>
</evidence>
<sequence>MTDAQGLYKQLTYKKQSGKGTAASGSGGQLLRRETATFNLQKDTYSSNEITSHQQYTGDKHGIGRVSGTINGLLSGATYAEFMAAVLRRAFAATSSITSLSLTIAAGSGSSWTITRASGDFLTGGIKIGDVVRLAGGSLDPANVGKNLVVTGVTATVLTVLVMNESSLTAEGPIASCTVSVPGKKTLAPTSSHTNDYFTVEEWHSDLSRSHLYTDVQVGRIDVGLPATGNATMQLSLMGLARTKSGSQVLTTPTAETTSEILTAVNGIALFAGTRQLAITSANISIDGQMNFGEAVVGSNAISDMTKGDIKVSGSFTAVFQDDTISDYLDSENATSLVLILAENDDADAEFVTFSMSRVKVLTDDKDDGKKQIIQTFNFTAEINGAGGAALANDQTILTIQDSLVA</sequence>
<dbReference type="OrthoDB" id="7179581at2"/>
<accession>A0A1L3ZR44</accession>
<dbReference type="RefSeq" id="WP_072595674.1">
    <property type="nucleotide sequence ID" value="NZ_CP018221.1"/>
</dbReference>
<dbReference type="AlphaFoldDB" id="A0A1L3ZR44"/>
<proteinExistence type="predicted"/>
<dbReference type="Pfam" id="PF18906">
    <property type="entry name" value="Phage_tube_2"/>
    <property type="match status" value="1"/>
</dbReference>
<keyword evidence="2" id="KW-1185">Reference proteome</keyword>
<dbReference type="Proteomes" id="UP000182063">
    <property type="component" value="Chromosome"/>
</dbReference>
<organism evidence="1 2">
    <name type="scientific">Tardibacter chloracetimidivorans</name>
    <dbReference type="NCBI Taxonomy" id="1921510"/>
    <lineage>
        <taxon>Bacteria</taxon>
        <taxon>Pseudomonadati</taxon>
        <taxon>Pseudomonadota</taxon>
        <taxon>Alphaproteobacteria</taxon>
        <taxon>Sphingomonadales</taxon>
        <taxon>Sphingomonadaceae</taxon>
        <taxon>Tardibacter</taxon>
    </lineage>
</organism>
<name>A0A1L3ZR44_9SPHN</name>
<dbReference type="STRING" id="1921510.BSL82_01290"/>
<dbReference type="KEGG" id="sphj:BSL82_01290"/>